<dbReference type="eggNOG" id="COG0107">
    <property type="taxonomic scope" value="Bacteria"/>
</dbReference>
<dbReference type="InterPro" id="IPR003329">
    <property type="entry name" value="Cytidylyl_trans"/>
</dbReference>
<dbReference type="PANTHER" id="PTHR21485:SF6">
    <property type="entry name" value="N-ACYLNEURAMINATE CYTIDYLYLTRANSFERASE-RELATED"/>
    <property type="match status" value="1"/>
</dbReference>
<dbReference type="Proteomes" id="UP000006898">
    <property type="component" value="Chromosome"/>
</dbReference>
<dbReference type="InterPro" id="IPR050793">
    <property type="entry name" value="CMP-NeuNAc_synthase"/>
</dbReference>
<dbReference type="STRING" id="671143.DAMO_1788"/>
<dbReference type="InterPro" id="IPR029044">
    <property type="entry name" value="Nucleotide-diphossugar_trans"/>
</dbReference>
<evidence type="ECO:0000313" key="2">
    <source>
        <dbReference type="Proteomes" id="UP000006898"/>
    </source>
</evidence>
<reference evidence="1 2" key="1">
    <citation type="journal article" date="2010" name="Nature">
        <title>Nitrite-driven anaerobic methane oxidation by oxygenic bacteria.</title>
        <authorList>
            <person name="Ettwig K.F."/>
            <person name="Butler M.K."/>
            <person name="Le Paslier D."/>
            <person name="Pelletier E."/>
            <person name="Mangenot S."/>
            <person name="Kuypers M.M.M."/>
            <person name="Schreiber F."/>
            <person name="Dutilh B.E."/>
            <person name="Zedelius J."/>
            <person name="de Beer D."/>
            <person name="Gloerich J."/>
            <person name="Wessels H.J.C.T."/>
            <person name="van Allen T."/>
            <person name="Luesken F."/>
            <person name="Wu M."/>
            <person name="van de Pas-Schoonen K.T."/>
            <person name="Op den Camp H.J.M."/>
            <person name="Janssen-Megens E.M."/>
            <person name="Francoijs K-J."/>
            <person name="Stunnenberg H."/>
            <person name="Weissenbach J."/>
            <person name="Jetten M.S.M."/>
            <person name="Strous M."/>
        </authorList>
    </citation>
    <scope>NUCLEOTIDE SEQUENCE [LARGE SCALE GENOMIC DNA]</scope>
</reference>
<dbReference type="SUPFAM" id="SSF53448">
    <property type="entry name" value="Nucleotide-diphospho-sugar transferases"/>
    <property type="match status" value="1"/>
</dbReference>
<dbReference type="Gene3D" id="3.90.550.10">
    <property type="entry name" value="Spore Coat Polysaccharide Biosynthesis Protein SpsA, Chain A"/>
    <property type="match status" value="1"/>
</dbReference>
<proteinExistence type="predicted"/>
<dbReference type="CDD" id="cd02513">
    <property type="entry name" value="CMP-NeuAc_Synthase"/>
    <property type="match status" value="1"/>
</dbReference>
<organism evidence="1 2">
    <name type="scientific">Methylomirabilis oxygeniifera</name>
    <dbReference type="NCBI Taxonomy" id="671143"/>
    <lineage>
        <taxon>Bacteria</taxon>
        <taxon>Candidatus Methylomirabilota</taxon>
        <taxon>Candidatus Methylomirabilia</taxon>
        <taxon>Candidatus Methylomirabilales</taxon>
        <taxon>Candidatus Methylomirabilaceae</taxon>
        <taxon>Candidatus Methylomirabilis</taxon>
    </lineage>
</organism>
<dbReference type="HOGENOM" id="CLU_042930_1_0_0"/>
<evidence type="ECO:0000313" key="1">
    <source>
        <dbReference type="EMBL" id="CBE68846.1"/>
    </source>
</evidence>
<dbReference type="KEGG" id="mox:DAMO_1788"/>
<gene>
    <name evidence="1" type="ORF">DAMO_1788</name>
</gene>
<dbReference type="AlphaFoldDB" id="D5MGG5"/>
<dbReference type="Pfam" id="PF02348">
    <property type="entry name" value="CTP_transf_3"/>
    <property type="match status" value="1"/>
</dbReference>
<dbReference type="GO" id="GO:0008781">
    <property type="term" value="F:N-acylneuraminate cytidylyltransferase activity"/>
    <property type="evidence" value="ECO:0007669"/>
    <property type="project" value="TreeGrafter"/>
</dbReference>
<protein>
    <submittedName>
        <fullName evidence="1">Putative NeuA</fullName>
    </submittedName>
</protein>
<dbReference type="PANTHER" id="PTHR21485">
    <property type="entry name" value="HAD SUPERFAMILY MEMBERS CMAS AND KDSC"/>
    <property type="match status" value="1"/>
</dbReference>
<dbReference type="NCBIfam" id="TIGR03584">
    <property type="entry name" value="PseF"/>
    <property type="match status" value="1"/>
</dbReference>
<dbReference type="eggNOG" id="COG1083">
    <property type="taxonomic scope" value="Bacteria"/>
</dbReference>
<dbReference type="InterPro" id="IPR020039">
    <property type="entry name" value="PseF"/>
</dbReference>
<name>D5MGG5_METO1</name>
<sequence length="286" mass="31597">MNVAIIPARGGSKRIPRKNIREFAGKPMIAHAILTAKASNLFDKVIVSTDDVEIAEVSRTWGAEIPFIRPDELADDHTPTVPVVAHAIENCQVPVSIIQAVCCVYPCVPMLRIEDLQAAMTILVETKLDYVFPVVAFPSAIQRALRLSPDGTVSPFYNNYVHARTQDLEPAFYDAGQFYWGNPGTWLSGKPVHSHGCGIEIPAWRSVDIDTPDDWCRAELIYKAIALGGAGADQHMRQVIRETGVSADAGTSIFRFSEQIPTEAKIVRQATDIPAYEHYPMRIGER</sequence>
<accession>D5MGG5</accession>
<dbReference type="EMBL" id="FP565575">
    <property type="protein sequence ID" value="CBE68846.1"/>
    <property type="molecule type" value="Genomic_DNA"/>
</dbReference>
<dbReference type="PATRIC" id="fig|671143.5.peg.1585"/>